<organism evidence="2 3">
    <name type="scientific">Candidatus Hakubella thermalkaliphila</name>
    <dbReference type="NCBI Taxonomy" id="2754717"/>
    <lineage>
        <taxon>Bacteria</taxon>
        <taxon>Bacillati</taxon>
        <taxon>Actinomycetota</taxon>
        <taxon>Actinomycetota incertae sedis</taxon>
        <taxon>Candidatus Hakubellales</taxon>
        <taxon>Candidatus Hakubellaceae</taxon>
        <taxon>Candidatus Hakubella</taxon>
    </lineage>
</organism>
<feature type="domain" description="Polymerase/histidinol phosphatase N-terminal" evidence="1">
    <location>
        <begin position="7"/>
        <end position="53"/>
    </location>
</feature>
<dbReference type="Pfam" id="PF02811">
    <property type="entry name" value="PHP"/>
    <property type="match status" value="1"/>
</dbReference>
<dbReference type="Gene3D" id="3.20.20.140">
    <property type="entry name" value="Metal-dependent hydrolases"/>
    <property type="match status" value="1"/>
</dbReference>
<evidence type="ECO:0000313" key="3">
    <source>
        <dbReference type="Proteomes" id="UP000576480"/>
    </source>
</evidence>
<name>A0A6V8PV86_9ACTN</name>
<dbReference type="GO" id="GO:0016787">
    <property type="term" value="F:hydrolase activity"/>
    <property type="evidence" value="ECO:0007669"/>
    <property type="project" value="UniProtKB-KW"/>
</dbReference>
<evidence type="ECO:0000313" key="2">
    <source>
        <dbReference type="EMBL" id="GFP36073.1"/>
    </source>
</evidence>
<protein>
    <submittedName>
        <fullName evidence="2">Putative hydrolase</fullName>
    </submittedName>
</protein>
<gene>
    <name evidence="2" type="ORF">HKBW3S43_01860</name>
</gene>
<reference evidence="2 3" key="1">
    <citation type="journal article" date="2020" name="Front. Microbiol.">
        <title>Single-cell genomics of novel Actinobacteria with the Wood-Ljungdahl pathway discovered in a serpentinizing system.</title>
        <authorList>
            <person name="Merino N."/>
            <person name="Kawai M."/>
            <person name="Boyd E.S."/>
            <person name="Colman D.R."/>
            <person name="McGlynn S.E."/>
            <person name="Nealson K.H."/>
            <person name="Kurokawa K."/>
            <person name="Hongoh Y."/>
        </authorList>
    </citation>
    <scope>NUCLEOTIDE SEQUENCE [LARGE SCALE GENOMIC DNA]</scope>
    <source>
        <strain evidence="2 3">S43</strain>
    </source>
</reference>
<dbReference type="InterPro" id="IPR016195">
    <property type="entry name" value="Pol/histidinol_Pase-like"/>
</dbReference>
<keyword evidence="2" id="KW-0378">Hydrolase</keyword>
<comment type="caution">
    <text evidence="2">The sequence shown here is derived from an EMBL/GenBank/DDBJ whole genome shotgun (WGS) entry which is preliminary data.</text>
</comment>
<dbReference type="SUPFAM" id="SSF89550">
    <property type="entry name" value="PHP domain-like"/>
    <property type="match status" value="1"/>
</dbReference>
<accession>A0A6V8PV86</accession>
<dbReference type="AlphaFoldDB" id="A0A6V8PV86"/>
<feature type="non-terminal residue" evidence="2">
    <location>
        <position position="1"/>
    </location>
</feature>
<dbReference type="EMBL" id="BLSB01000388">
    <property type="protein sequence ID" value="GFP36073.1"/>
    <property type="molecule type" value="Genomic_DNA"/>
</dbReference>
<proteinExistence type="predicted"/>
<dbReference type="SMART" id="SM00481">
    <property type="entry name" value="POLIIIAc"/>
    <property type="match status" value="1"/>
</dbReference>
<dbReference type="InterPro" id="IPR004013">
    <property type="entry name" value="PHP_dom"/>
</dbReference>
<dbReference type="InterPro" id="IPR003141">
    <property type="entry name" value="Pol/His_phosphatase_N"/>
</dbReference>
<sequence>WFMQAITDLHTHTVYSHGKGTVEDIVRVAMRRGLQAVGIADHGPSHFLSALAV</sequence>
<dbReference type="Proteomes" id="UP000576480">
    <property type="component" value="Unassembled WGS sequence"/>
</dbReference>
<evidence type="ECO:0000259" key="1">
    <source>
        <dbReference type="SMART" id="SM00481"/>
    </source>
</evidence>